<dbReference type="EMBL" id="CAUOFW020006358">
    <property type="protein sequence ID" value="CAK9174406.1"/>
    <property type="molecule type" value="Genomic_DNA"/>
</dbReference>
<evidence type="ECO:0000313" key="1">
    <source>
        <dbReference type="EMBL" id="CAK9174406.1"/>
    </source>
</evidence>
<evidence type="ECO:0000313" key="2">
    <source>
        <dbReference type="Proteomes" id="UP001642360"/>
    </source>
</evidence>
<reference evidence="1 2" key="1">
    <citation type="submission" date="2024-02" db="EMBL/GenBank/DDBJ databases">
        <authorList>
            <person name="Vignale AGUSTIN F."/>
            <person name="Sosa J E."/>
            <person name="Modenutti C."/>
        </authorList>
    </citation>
    <scope>NUCLEOTIDE SEQUENCE [LARGE SCALE GENOMIC DNA]</scope>
</reference>
<accession>A0ABC8U5V6</accession>
<gene>
    <name evidence="1" type="ORF">ILEXP_LOCUS44148</name>
</gene>
<dbReference type="Proteomes" id="UP001642360">
    <property type="component" value="Unassembled WGS sequence"/>
</dbReference>
<name>A0ABC8U5V6_9AQUA</name>
<proteinExistence type="predicted"/>
<dbReference type="AlphaFoldDB" id="A0ABC8U5V6"/>
<comment type="caution">
    <text evidence="1">The sequence shown here is derived from an EMBL/GenBank/DDBJ whole genome shotgun (WGS) entry which is preliminary data.</text>
</comment>
<keyword evidence="2" id="KW-1185">Reference proteome</keyword>
<protein>
    <submittedName>
        <fullName evidence="1">Uncharacterized protein</fullName>
    </submittedName>
</protein>
<organism evidence="1 2">
    <name type="scientific">Ilex paraguariensis</name>
    <name type="common">yerba mate</name>
    <dbReference type="NCBI Taxonomy" id="185542"/>
    <lineage>
        <taxon>Eukaryota</taxon>
        <taxon>Viridiplantae</taxon>
        <taxon>Streptophyta</taxon>
        <taxon>Embryophyta</taxon>
        <taxon>Tracheophyta</taxon>
        <taxon>Spermatophyta</taxon>
        <taxon>Magnoliopsida</taxon>
        <taxon>eudicotyledons</taxon>
        <taxon>Gunneridae</taxon>
        <taxon>Pentapetalae</taxon>
        <taxon>asterids</taxon>
        <taxon>campanulids</taxon>
        <taxon>Aquifoliales</taxon>
        <taxon>Aquifoliaceae</taxon>
        <taxon>Ilex</taxon>
    </lineage>
</organism>
<sequence length="113" mass="13615">MIDDASVKLWYWRVAFRLGSVKKIQKIVRERERERERGYVGVRLRVTPKPPQAYQLLVSKITHSLSFLLQWIHQRKHSPQFRGFLIDRCLEEKWFVLIGLVVKYLPVQLRNID</sequence>